<organism evidence="2 3">
    <name type="scientific">Albimonas donghaensis</name>
    <dbReference type="NCBI Taxonomy" id="356660"/>
    <lineage>
        <taxon>Bacteria</taxon>
        <taxon>Pseudomonadati</taxon>
        <taxon>Pseudomonadota</taxon>
        <taxon>Alphaproteobacteria</taxon>
        <taxon>Rhodobacterales</taxon>
        <taxon>Paracoccaceae</taxon>
        <taxon>Albimonas</taxon>
    </lineage>
</organism>
<accession>A0A1H2R6W7</accession>
<keyword evidence="1" id="KW-0175">Coiled coil</keyword>
<dbReference type="EMBL" id="FNMZ01000001">
    <property type="protein sequence ID" value="SDW15111.1"/>
    <property type="molecule type" value="Genomic_DNA"/>
</dbReference>
<proteinExistence type="predicted"/>
<gene>
    <name evidence="2" type="ORF">SAMN05444336_101254</name>
</gene>
<name>A0A1H2R6W7_9RHOB</name>
<evidence type="ECO:0008006" key="4">
    <source>
        <dbReference type="Google" id="ProtNLM"/>
    </source>
</evidence>
<reference evidence="2 3" key="1">
    <citation type="submission" date="2016-10" db="EMBL/GenBank/DDBJ databases">
        <authorList>
            <person name="de Groot N.N."/>
        </authorList>
    </citation>
    <scope>NUCLEOTIDE SEQUENCE [LARGE SCALE GENOMIC DNA]</scope>
    <source>
        <strain evidence="2 3">DSM 17890</strain>
    </source>
</reference>
<dbReference type="RefSeq" id="WP_092679326.1">
    <property type="nucleotide sequence ID" value="NZ_FNMZ01000001.1"/>
</dbReference>
<dbReference type="STRING" id="356660.SAMN05444336_101254"/>
<evidence type="ECO:0000313" key="2">
    <source>
        <dbReference type="EMBL" id="SDW15111.1"/>
    </source>
</evidence>
<sequence>MTTEAFIPADDYVVAGAGPYPIPHEYGESGALVAEVLTGITTLILTEGIDYSVTPEAEAASGNLYLTADAAVTHDGKTLRITRATIIEQGFASTGGARETGLEKQLDRLTRGIQDLERKAAYMQAAFQRTLRIPELLDSVSPLPALAYRANKLLAFDGQGNPTAAEATVAVIADGSWIIGTALTAYLVTVDPAVEVIETQGYAARGDGGHGTYRRVGADPGHAGRLQTAEGSWWELIDEEPLSRQVGAKWNLADDDTAAINAFHHMLRVTGKRGRHPAGHAFCSGTIYAGGVRVRGAGASPNSFWVGGGTWIHSNGQPIWSNAADVDSDTLFSLEETEDVGILWAGGTLNNDDPAHPDGTINLFDKPNYPFQIGFQLGRNLRFIPTKTELLAADPEKTPTISGDGVMSMRRCTAQSIGGWGWYLFAQFGNSRITDCYARRCGGPASVYYEALEPGLGNTRGGTINFASACVDVRVDDLHTVGGPDNEQSPWFPAEYAGTGTFIRIGSAKSEVDAQDYPWDSTNNITLGTVHSEGHAIGLDVRSAKFFSCEDLNSNKGTVNLGWASNPSGDTRVLMRKTRIVGADINVCQSPHIDLGTVINATPFEPISINYWTGTHVEGIAQGLGMDDVFNSAINLAPQTDITTAPGYSPGMSDHNRLPFIRTRLLPTSVLNNLFPAFAATAGGSLINGWVSTGDVESSIVGVQPFEVGLEEGRALTNSITGCVPGQLYTFMVRIRWTGSLALGGTPYALRDGSDNAIIERDLGAGSQIDGDVWRCMNFLAPDDTVKVNFYGGTKDVPAIFSCPILVKGALDPLGPDNLGVWPARGQMISTFV</sequence>
<evidence type="ECO:0000256" key="1">
    <source>
        <dbReference type="SAM" id="Coils"/>
    </source>
</evidence>
<protein>
    <recommendedName>
        <fullName evidence="4">Phage T7 tail fibre protein</fullName>
    </recommendedName>
</protein>
<dbReference type="OrthoDB" id="7877378at2"/>
<keyword evidence="3" id="KW-1185">Reference proteome</keyword>
<dbReference type="Proteomes" id="UP000199118">
    <property type="component" value="Unassembled WGS sequence"/>
</dbReference>
<dbReference type="AlphaFoldDB" id="A0A1H2R6W7"/>
<feature type="coiled-coil region" evidence="1">
    <location>
        <begin position="99"/>
        <end position="126"/>
    </location>
</feature>
<evidence type="ECO:0000313" key="3">
    <source>
        <dbReference type="Proteomes" id="UP000199118"/>
    </source>
</evidence>